<name>A0A426XHZ8_ENSVE</name>
<evidence type="ECO:0000313" key="2">
    <source>
        <dbReference type="Proteomes" id="UP000287651"/>
    </source>
</evidence>
<dbReference type="Proteomes" id="UP000287651">
    <property type="component" value="Unassembled WGS sequence"/>
</dbReference>
<protein>
    <submittedName>
        <fullName evidence="1">Uncharacterized protein</fullName>
    </submittedName>
</protein>
<accession>A0A426XHZ8</accession>
<reference evidence="1 2" key="1">
    <citation type="journal article" date="2014" name="Agronomy (Basel)">
        <title>A Draft Genome Sequence for Ensete ventricosum, the Drought-Tolerant Tree Against Hunger.</title>
        <authorList>
            <person name="Harrison J."/>
            <person name="Moore K.A."/>
            <person name="Paszkiewicz K."/>
            <person name="Jones T."/>
            <person name="Grant M."/>
            <person name="Ambacheew D."/>
            <person name="Muzemil S."/>
            <person name="Studholme D.J."/>
        </authorList>
    </citation>
    <scope>NUCLEOTIDE SEQUENCE [LARGE SCALE GENOMIC DNA]</scope>
</reference>
<organism evidence="1 2">
    <name type="scientific">Ensete ventricosum</name>
    <name type="common">Abyssinian banana</name>
    <name type="synonym">Musa ensete</name>
    <dbReference type="NCBI Taxonomy" id="4639"/>
    <lineage>
        <taxon>Eukaryota</taxon>
        <taxon>Viridiplantae</taxon>
        <taxon>Streptophyta</taxon>
        <taxon>Embryophyta</taxon>
        <taxon>Tracheophyta</taxon>
        <taxon>Spermatophyta</taxon>
        <taxon>Magnoliopsida</taxon>
        <taxon>Liliopsida</taxon>
        <taxon>Zingiberales</taxon>
        <taxon>Musaceae</taxon>
        <taxon>Ensete</taxon>
    </lineage>
</organism>
<dbReference type="EMBL" id="AMZH03020511">
    <property type="protein sequence ID" value="RRT39101.1"/>
    <property type="molecule type" value="Genomic_DNA"/>
</dbReference>
<comment type="caution">
    <text evidence="1">The sequence shown here is derived from an EMBL/GenBank/DDBJ whole genome shotgun (WGS) entry which is preliminary data.</text>
</comment>
<gene>
    <name evidence="1" type="ORF">B296_00045016</name>
</gene>
<proteinExistence type="predicted"/>
<evidence type="ECO:0000313" key="1">
    <source>
        <dbReference type="EMBL" id="RRT39101.1"/>
    </source>
</evidence>
<sequence length="142" mass="17098">MEVQLYPHPAHGFRPRDLLIRLGPRAGAFGQVNSPCEQRRRRQWSRGKAYNHLRRHRHRHHRGGRQHISISSASFYLQKRTKERKRSSRHYSRNSRWEPPVAWTAPSRDFLQWPFLIGTEEPQSVDLRRRRIIHDRLQCPLS</sequence>
<dbReference type="AlphaFoldDB" id="A0A426XHZ8"/>